<evidence type="ECO:0000259" key="3">
    <source>
        <dbReference type="PROSITE" id="PS51995"/>
    </source>
</evidence>
<evidence type="ECO:0000313" key="5">
    <source>
        <dbReference type="Proteomes" id="UP000481043"/>
    </source>
</evidence>
<reference evidence="4 5" key="1">
    <citation type="submission" date="2020-02" db="EMBL/GenBank/DDBJ databases">
        <title>Bacillus aquiflavi sp. nov., isolated from yellow water of strong flavor Chinese baijiu in Yibin region of China.</title>
        <authorList>
            <person name="Xie J."/>
        </authorList>
    </citation>
    <scope>NUCLEOTIDE SEQUENCE [LARGE SCALE GENOMIC DNA]</scope>
    <source>
        <strain evidence="4 5">SA4</strain>
    </source>
</reference>
<dbReference type="Proteomes" id="UP000481043">
    <property type="component" value="Unassembled WGS sequence"/>
</dbReference>
<accession>A0A6M0QC65</accession>
<dbReference type="CDD" id="cd20183">
    <property type="entry name" value="M34_PPEP"/>
    <property type="match status" value="1"/>
</dbReference>
<dbReference type="InterPro" id="IPR047568">
    <property type="entry name" value="ATLF-like_dom"/>
</dbReference>
<gene>
    <name evidence="4" type="ORF">G4D63_19780</name>
</gene>
<feature type="domain" description="ATLF-like" evidence="3">
    <location>
        <begin position="49"/>
        <end position="234"/>
    </location>
</feature>
<evidence type="ECO:0000313" key="4">
    <source>
        <dbReference type="EMBL" id="NEY73944.1"/>
    </source>
</evidence>
<keyword evidence="5" id="KW-1185">Reference proteome</keyword>
<organism evidence="4 5">
    <name type="scientific">Bacillus mesophilus</name>
    <dbReference type="NCBI Taxonomy" id="1808955"/>
    <lineage>
        <taxon>Bacteria</taxon>
        <taxon>Bacillati</taxon>
        <taxon>Bacillota</taxon>
        <taxon>Bacilli</taxon>
        <taxon>Bacillales</taxon>
        <taxon>Bacillaceae</taxon>
        <taxon>Bacillus</taxon>
    </lineage>
</organism>
<dbReference type="SUPFAM" id="SSF55486">
    <property type="entry name" value="Metalloproteases ('zincins'), catalytic domain"/>
    <property type="match status" value="1"/>
</dbReference>
<dbReference type="AlphaFoldDB" id="A0A6M0QC65"/>
<dbReference type="Gene3D" id="3.40.390.10">
    <property type="entry name" value="Collagenase (Catalytic Domain)"/>
    <property type="match status" value="1"/>
</dbReference>
<keyword evidence="2" id="KW-0964">Secreted</keyword>
<comment type="subcellular location">
    <subcellularLocation>
        <location evidence="1">Secreted</location>
    </subcellularLocation>
</comment>
<evidence type="ECO:0000256" key="2">
    <source>
        <dbReference type="ARBA" id="ARBA00022525"/>
    </source>
</evidence>
<dbReference type="GO" id="GO:0008237">
    <property type="term" value="F:metallopeptidase activity"/>
    <property type="evidence" value="ECO:0007669"/>
    <property type="project" value="InterPro"/>
</dbReference>
<dbReference type="InterPro" id="IPR014781">
    <property type="entry name" value="Anthrax_toxin_lethal/edema_N/C"/>
</dbReference>
<evidence type="ECO:0000256" key="1">
    <source>
        <dbReference type="ARBA" id="ARBA00004613"/>
    </source>
</evidence>
<name>A0A6M0QC65_9BACI</name>
<proteinExistence type="predicted"/>
<comment type="caution">
    <text evidence="4">The sequence shown here is derived from an EMBL/GenBank/DDBJ whole genome shotgun (WGS) entry which is preliminary data.</text>
</comment>
<dbReference type="Pfam" id="PF07737">
    <property type="entry name" value="ATLF"/>
    <property type="match status" value="1"/>
</dbReference>
<protein>
    <submittedName>
        <fullName evidence="4">Toxin</fullName>
    </submittedName>
</protein>
<dbReference type="GO" id="GO:0005576">
    <property type="term" value="C:extracellular region"/>
    <property type="evidence" value="ECO:0007669"/>
    <property type="project" value="UniProtKB-SubCell"/>
</dbReference>
<dbReference type="EMBL" id="JAAIWM010000011">
    <property type="protein sequence ID" value="NEY73944.1"/>
    <property type="molecule type" value="Genomic_DNA"/>
</dbReference>
<dbReference type="RefSeq" id="WP_163181811.1">
    <property type="nucleotide sequence ID" value="NZ_JAAIWM010000011.1"/>
</dbReference>
<dbReference type="InterPro" id="IPR024079">
    <property type="entry name" value="MetalloPept_cat_dom_sf"/>
</dbReference>
<dbReference type="PROSITE" id="PS51995">
    <property type="entry name" value="ATLF"/>
    <property type="match status" value="1"/>
</dbReference>
<sequence length="247" mass="28439">MKKTLFIMIIMMLLFIPILVGFEQTEASGGVLLVHDQKALEEIAQLHTTQYVKNIIVLPTGSYEMDEVVSMINRISRIHPSILKKAADQGVKLKLFEGPLTNQPGYTQLKGVKPRGYKQLTWDQIPGAGGSKMALAKIGHSQRGESHGSVNLELHELAHSIEQHVFHSLRFEQEFRDIWHEEARLLFPNQPYFIDYPEEYFAEVFAMFYLNGKTKLEIVKKAPKTYEYMKALELREETDLQLAYTFH</sequence>